<feature type="region of interest" description="Disordered" evidence="5">
    <location>
        <begin position="31"/>
        <end position="55"/>
    </location>
</feature>
<proteinExistence type="inferred from homology"/>
<name>A0A561UCH1_9ACTN</name>
<evidence type="ECO:0000259" key="6">
    <source>
        <dbReference type="Pfam" id="PF01134"/>
    </source>
</evidence>
<evidence type="ECO:0000256" key="5">
    <source>
        <dbReference type="SAM" id="MobiDB-lite"/>
    </source>
</evidence>
<dbReference type="Gene3D" id="3.50.50.60">
    <property type="entry name" value="FAD/NAD(P)-binding domain"/>
    <property type="match status" value="1"/>
</dbReference>
<dbReference type="RefSeq" id="WP_145903337.1">
    <property type="nucleotide sequence ID" value="NZ_BAAAMZ010000043.1"/>
</dbReference>
<evidence type="ECO:0000313" key="8">
    <source>
        <dbReference type="Proteomes" id="UP000317940"/>
    </source>
</evidence>
<organism evidence="7 8">
    <name type="scientific">Kitasatospora viridis</name>
    <dbReference type="NCBI Taxonomy" id="281105"/>
    <lineage>
        <taxon>Bacteria</taxon>
        <taxon>Bacillati</taxon>
        <taxon>Actinomycetota</taxon>
        <taxon>Actinomycetes</taxon>
        <taxon>Kitasatosporales</taxon>
        <taxon>Streptomycetaceae</taxon>
        <taxon>Kitasatospora</taxon>
    </lineage>
</organism>
<gene>
    <name evidence="7" type="ORF">FHX73_11839</name>
</gene>
<dbReference type="PANTHER" id="PTHR43747">
    <property type="entry name" value="FAD-BINDING PROTEIN"/>
    <property type="match status" value="1"/>
</dbReference>
<dbReference type="InterPro" id="IPR036188">
    <property type="entry name" value="FAD/NAD-bd_sf"/>
</dbReference>
<dbReference type="InterPro" id="IPR040131">
    <property type="entry name" value="MnmG_N"/>
</dbReference>
<dbReference type="Proteomes" id="UP000317940">
    <property type="component" value="Unassembled WGS sequence"/>
</dbReference>
<feature type="domain" description="MnmG N-terminal" evidence="6">
    <location>
        <begin position="5"/>
        <end position="178"/>
    </location>
</feature>
<sequence length="478" mass="50154">MATAVIIGGSTAGLAGALALARAGHRVEVLERDPGTPPGRPADAPAQWQRPTVPQSVHSHAFGSLGVNLLREEYPEVYRELVAAGAAEIRLGDRKPPFLDDPSDRPEDAELNMLACRRSLFDLVLRQAVANHPGIVLRTGCTVRGLEFAAEGSPRVTGVRLEDGEQVAADLVIDAAGRRSPVGDWLAAAGLPAGEVRSSSCEITYYTRHYRALTKAPAGPLNRGFGAGGLWDSYTAVLFLGDNDTFSISLGVLPQDKELKGLRTEEAFTAAVAATPLLAPWLAPTVSEPISPVYAMGGLDNSLRTAPAEPVQGLFAVGDSAATTNPAYGRGVSLALAQVRLLVQVLTEHPQVGAEQSAAYAAGAERLLRPWFEDSVQNDAGRAGLWRATAEGVRPLGPPPGVLTFGQVAEAGGTDAVVWRRVARMMMTLATPETVYADGEVRDRVLRALSGGSRPGFPGASRAQLVEAVAKAAANSDS</sequence>
<dbReference type="PANTHER" id="PTHR43747:SF1">
    <property type="entry name" value="SLR1998 PROTEIN"/>
    <property type="match status" value="1"/>
</dbReference>
<evidence type="ECO:0000313" key="7">
    <source>
        <dbReference type="EMBL" id="TWF97064.1"/>
    </source>
</evidence>
<dbReference type="EMBL" id="VIWT01000001">
    <property type="protein sequence ID" value="TWF97064.1"/>
    <property type="molecule type" value="Genomic_DNA"/>
</dbReference>
<comment type="similarity">
    <text evidence="4">Belongs to the flavin-dependent halogenase family. Bacterial tryptophan halogenase subfamily.</text>
</comment>
<evidence type="ECO:0000256" key="2">
    <source>
        <dbReference type="ARBA" id="ARBA00022630"/>
    </source>
</evidence>
<dbReference type="AlphaFoldDB" id="A0A561UCH1"/>
<keyword evidence="8" id="KW-1185">Reference proteome</keyword>
<comment type="cofactor">
    <cofactor evidence="1">
        <name>FAD</name>
        <dbReference type="ChEBI" id="CHEBI:57692"/>
    </cofactor>
</comment>
<keyword evidence="3" id="KW-0274">FAD</keyword>
<protein>
    <submittedName>
        <fullName evidence="7">2-polyprenyl-6-methoxyphenol hydroxylase-like FAD-dependent oxidoreductase</fullName>
    </submittedName>
</protein>
<dbReference type="InterPro" id="IPR050816">
    <property type="entry name" value="Flavin-dep_Halogenase_NPB"/>
</dbReference>
<accession>A0A561UCH1</accession>
<comment type="caution">
    <text evidence="7">The sequence shown here is derived from an EMBL/GenBank/DDBJ whole genome shotgun (WGS) entry which is preliminary data.</text>
</comment>
<keyword evidence="2" id="KW-0285">Flavoprotein</keyword>
<evidence type="ECO:0000256" key="4">
    <source>
        <dbReference type="ARBA" id="ARBA00038396"/>
    </source>
</evidence>
<evidence type="ECO:0000256" key="1">
    <source>
        <dbReference type="ARBA" id="ARBA00001974"/>
    </source>
</evidence>
<reference evidence="7 8" key="1">
    <citation type="submission" date="2019-06" db="EMBL/GenBank/DDBJ databases">
        <title>Sequencing the genomes of 1000 actinobacteria strains.</title>
        <authorList>
            <person name="Klenk H.-P."/>
        </authorList>
    </citation>
    <scope>NUCLEOTIDE SEQUENCE [LARGE SCALE GENOMIC DNA]</scope>
    <source>
        <strain evidence="7 8">DSM 44826</strain>
    </source>
</reference>
<dbReference type="SUPFAM" id="SSF51905">
    <property type="entry name" value="FAD/NAD(P)-binding domain"/>
    <property type="match status" value="1"/>
</dbReference>
<dbReference type="OrthoDB" id="9790035at2"/>
<dbReference type="PRINTS" id="PR00420">
    <property type="entry name" value="RNGMNOXGNASE"/>
</dbReference>
<dbReference type="Pfam" id="PF01134">
    <property type="entry name" value="GIDA"/>
    <property type="match status" value="1"/>
</dbReference>
<evidence type="ECO:0000256" key="3">
    <source>
        <dbReference type="ARBA" id="ARBA00022827"/>
    </source>
</evidence>